<gene>
    <name evidence="3" type="ORF">ACFFGV_02385</name>
</gene>
<dbReference type="InterPro" id="IPR000160">
    <property type="entry name" value="GGDEF_dom"/>
</dbReference>
<dbReference type="Gene3D" id="3.30.450.40">
    <property type="match status" value="1"/>
</dbReference>
<protein>
    <submittedName>
        <fullName evidence="3">Diguanylate cyclase domain-containing protein</fullName>
        <ecNumber evidence="3">2.7.7.65</ecNumber>
    </submittedName>
</protein>
<dbReference type="Proteomes" id="UP001589836">
    <property type="component" value="Unassembled WGS sequence"/>
</dbReference>
<evidence type="ECO:0000259" key="2">
    <source>
        <dbReference type="PROSITE" id="PS50887"/>
    </source>
</evidence>
<dbReference type="InterPro" id="IPR003018">
    <property type="entry name" value="GAF"/>
</dbReference>
<accession>A0ABV6LJD4</accession>
<keyword evidence="4" id="KW-1185">Reference proteome</keyword>
<feature type="transmembrane region" description="Helical" evidence="1">
    <location>
        <begin position="106"/>
        <end position="127"/>
    </location>
</feature>
<sequence length="578" mass="66700">MITKQKKISLWIIWAVIWPAIIMLVYQTQAPAFEDAGLDILFFAFFMFIVALFPIIVNDTPVFFIHGISLVVFLYFGLFAEMMLTQLAYLVLFIKLRLAKEDHYKIPLNLLMFMFVSLGSAAVYYLLGGTHGVINIRSAQELLPVLVYPLAVICINQLFLLGIKRLLFQQQVRMIDKSLIWELVNNLFVLPVGLVLYILYIEIGIAALFYVGVPFISLSIILMLYYRSRRINSYLQRTSDIGHALTEKLEVSEVLDRFVDNISSLLEVDYAYVFDAEKEERLSLIRFHDKHQRKQLPEVTLHKFEGVSGRVLGNKRGLYYRYRKQWASIAPEYVPEDVESIISLPIDRNQQVVGVLTLASSKKRAYEKYQYMIANILTNYLAVAIENARNYEQTKRESEICPLTGLYNYRYFEKKLQEHFQYMQEDDSPKPMSLVLIDLDHFKQVNDKYGHESGNEALIELANRLTSIIGDKGTVARYGGEEFIILLPNVSQEHALHIAEHVRRKIANEPFFLHEHILEQKGPLEAHITASIGVATYPDDCQEPVELIRHADRAMYMGAKRKGRNKVASYERLSETAE</sequence>
<feature type="domain" description="GGDEF" evidence="2">
    <location>
        <begin position="430"/>
        <end position="572"/>
    </location>
</feature>
<feature type="transmembrane region" description="Helical" evidence="1">
    <location>
        <begin position="179"/>
        <end position="201"/>
    </location>
</feature>
<dbReference type="GO" id="GO:0052621">
    <property type="term" value="F:diguanylate cyclase activity"/>
    <property type="evidence" value="ECO:0007669"/>
    <property type="project" value="UniProtKB-EC"/>
</dbReference>
<feature type="transmembrane region" description="Helical" evidence="1">
    <location>
        <begin position="207"/>
        <end position="226"/>
    </location>
</feature>
<dbReference type="SMART" id="SM00267">
    <property type="entry name" value="GGDEF"/>
    <property type="match status" value="1"/>
</dbReference>
<organism evidence="3 4">
    <name type="scientific">Pontibacillus salicampi</name>
    <dbReference type="NCBI Taxonomy" id="1449801"/>
    <lineage>
        <taxon>Bacteria</taxon>
        <taxon>Bacillati</taxon>
        <taxon>Bacillota</taxon>
        <taxon>Bacilli</taxon>
        <taxon>Bacillales</taxon>
        <taxon>Bacillaceae</taxon>
        <taxon>Pontibacillus</taxon>
    </lineage>
</organism>
<dbReference type="Pfam" id="PF13185">
    <property type="entry name" value="GAF_2"/>
    <property type="match status" value="1"/>
</dbReference>
<evidence type="ECO:0000256" key="1">
    <source>
        <dbReference type="SAM" id="Phobius"/>
    </source>
</evidence>
<dbReference type="Pfam" id="PF00990">
    <property type="entry name" value="GGDEF"/>
    <property type="match status" value="1"/>
</dbReference>
<dbReference type="PANTHER" id="PTHR45138:SF9">
    <property type="entry name" value="DIGUANYLATE CYCLASE DGCM-RELATED"/>
    <property type="match status" value="1"/>
</dbReference>
<dbReference type="EC" id="2.7.7.65" evidence="3"/>
<dbReference type="PROSITE" id="PS50887">
    <property type="entry name" value="GGDEF"/>
    <property type="match status" value="1"/>
</dbReference>
<dbReference type="CDD" id="cd01949">
    <property type="entry name" value="GGDEF"/>
    <property type="match status" value="1"/>
</dbReference>
<dbReference type="InterPro" id="IPR029016">
    <property type="entry name" value="GAF-like_dom_sf"/>
</dbReference>
<dbReference type="PANTHER" id="PTHR45138">
    <property type="entry name" value="REGULATORY COMPONENTS OF SENSORY TRANSDUCTION SYSTEM"/>
    <property type="match status" value="1"/>
</dbReference>
<reference evidence="3 4" key="1">
    <citation type="submission" date="2024-09" db="EMBL/GenBank/DDBJ databases">
        <authorList>
            <person name="Sun Q."/>
            <person name="Mori K."/>
        </authorList>
    </citation>
    <scope>NUCLEOTIDE SEQUENCE [LARGE SCALE GENOMIC DNA]</scope>
    <source>
        <strain evidence="3 4">NCAIM B.02529</strain>
    </source>
</reference>
<feature type="transmembrane region" description="Helical" evidence="1">
    <location>
        <begin position="63"/>
        <end position="94"/>
    </location>
</feature>
<dbReference type="EMBL" id="JBHLTP010000003">
    <property type="protein sequence ID" value="MFC0522437.1"/>
    <property type="molecule type" value="Genomic_DNA"/>
</dbReference>
<dbReference type="NCBIfam" id="TIGR00254">
    <property type="entry name" value="GGDEF"/>
    <property type="match status" value="1"/>
</dbReference>
<dbReference type="InterPro" id="IPR043128">
    <property type="entry name" value="Rev_trsase/Diguanyl_cyclase"/>
</dbReference>
<feature type="transmembrane region" description="Helical" evidence="1">
    <location>
        <begin position="38"/>
        <end position="57"/>
    </location>
</feature>
<evidence type="ECO:0000313" key="3">
    <source>
        <dbReference type="EMBL" id="MFC0522437.1"/>
    </source>
</evidence>
<name>A0ABV6LJD4_9BACI</name>
<feature type="transmembrane region" description="Helical" evidence="1">
    <location>
        <begin position="6"/>
        <end position="26"/>
    </location>
</feature>
<evidence type="ECO:0000313" key="4">
    <source>
        <dbReference type="Proteomes" id="UP001589836"/>
    </source>
</evidence>
<dbReference type="InterPro" id="IPR050469">
    <property type="entry name" value="Diguanylate_Cyclase"/>
</dbReference>
<comment type="caution">
    <text evidence="3">The sequence shown here is derived from an EMBL/GenBank/DDBJ whole genome shotgun (WGS) entry which is preliminary data.</text>
</comment>
<dbReference type="SUPFAM" id="SSF55781">
    <property type="entry name" value="GAF domain-like"/>
    <property type="match status" value="1"/>
</dbReference>
<keyword evidence="1" id="KW-0472">Membrane</keyword>
<keyword evidence="3" id="KW-0808">Transferase</keyword>
<dbReference type="SUPFAM" id="SSF55073">
    <property type="entry name" value="Nucleotide cyclase"/>
    <property type="match status" value="1"/>
</dbReference>
<dbReference type="SMART" id="SM00065">
    <property type="entry name" value="GAF"/>
    <property type="match status" value="1"/>
</dbReference>
<proteinExistence type="predicted"/>
<feature type="transmembrane region" description="Helical" evidence="1">
    <location>
        <begin position="147"/>
        <end position="167"/>
    </location>
</feature>
<dbReference type="RefSeq" id="WP_377344968.1">
    <property type="nucleotide sequence ID" value="NZ_JBHLTP010000003.1"/>
</dbReference>
<keyword evidence="1" id="KW-1133">Transmembrane helix</keyword>
<dbReference type="Gene3D" id="3.30.70.270">
    <property type="match status" value="1"/>
</dbReference>
<dbReference type="InterPro" id="IPR029787">
    <property type="entry name" value="Nucleotide_cyclase"/>
</dbReference>
<keyword evidence="3" id="KW-0548">Nucleotidyltransferase</keyword>
<keyword evidence="1" id="KW-0812">Transmembrane</keyword>